<evidence type="ECO:0000313" key="6">
    <source>
        <dbReference type="Proteomes" id="UP001500603"/>
    </source>
</evidence>
<evidence type="ECO:0000259" key="4">
    <source>
        <dbReference type="Pfam" id="PF07804"/>
    </source>
</evidence>
<dbReference type="PANTHER" id="PTHR37419">
    <property type="entry name" value="SERINE/THREONINE-PROTEIN KINASE TOXIN HIPA"/>
    <property type="match status" value="1"/>
</dbReference>
<feature type="domain" description="HipA-like C-terminal" evidence="4">
    <location>
        <begin position="104"/>
        <end position="309"/>
    </location>
</feature>
<evidence type="ECO:0000256" key="1">
    <source>
        <dbReference type="ARBA" id="ARBA00010164"/>
    </source>
</evidence>
<gene>
    <name evidence="5" type="ORF">GCM10023318_49960</name>
</gene>
<evidence type="ECO:0000256" key="3">
    <source>
        <dbReference type="ARBA" id="ARBA00022777"/>
    </source>
</evidence>
<organism evidence="5 6">
    <name type="scientific">Nocardia callitridis</name>
    <dbReference type="NCBI Taxonomy" id="648753"/>
    <lineage>
        <taxon>Bacteria</taxon>
        <taxon>Bacillati</taxon>
        <taxon>Actinomycetota</taxon>
        <taxon>Actinomycetes</taxon>
        <taxon>Mycobacteriales</taxon>
        <taxon>Nocardiaceae</taxon>
        <taxon>Nocardia</taxon>
    </lineage>
</organism>
<comment type="caution">
    <text evidence="5">The sequence shown here is derived from an EMBL/GenBank/DDBJ whole genome shotgun (WGS) entry which is preliminary data.</text>
</comment>
<dbReference type="EMBL" id="BAABJM010000006">
    <property type="protein sequence ID" value="GAA5064236.1"/>
    <property type="molecule type" value="Genomic_DNA"/>
</dbReference>
<dbReference type="PANTHER" id="PTHR37419:SF8">
    <property type="entry name" value="TOXIN YJJJ"/>
    <property type="match status" value="1"/>
</dbReference>
<dbReference type="Pfam" id="PF07804">
    <property type="entry name" value="HipA_C"/>
    <property type="match status" value="1"/>
</dbReference>
<dbReference type="Proteomes" id="UP001500603">
    <property type="component" value="Unassembled WGS sequence"/>
</dbReference>
<reference evidence="6" key="1">
    <citation type="journal article" date="2019" name="Int. J. Syst. Evol. Microbiol.">
        <title>The Global Catalogue of Microorganisms (GCM) 10K type strain sequencing project: providing services to taxonomists for standard genome sequencing and annotation.</title>
        <authorList>
            <consortium name="The Broad Institute Genomics Platform"/>
            <consortium name="The Broad Institute Genome Sequencing Center for Infectious Disease"/>
            <person name="Wu L."/>
            <person name="Ma J."/>
        </authorList>
    </citation>
    <scope>NUCLEOTIDE SEQUENCE [LARGE SCALE GENOMIC DNA]</scope>
    <source>
        <strain evidence="6">JCM 18298</strain>
    </source>
</reference>
<proteinExistence type="inferred from homology"/>
<dbReference type="InterPro" id="IPR052028">
    <property type="entry name" value="HipA_Ser/Thr_kinase"/>
</dbReference>
<keyword evidence="2" id="KW-0808">Transferase</keyword>
<name>A0ABP9KTJ7_9NOCA</name>
<comment type="similarity">
    <text evidence="1">Belongs to the HipA Ser/Thr kinase family.</text>
</comment>
<dbReference type="InterPro" id="IPR012893">
    <property type="entry name" value="HipA-like_C"/>
</dbReference>
<sequence>MHSPTVAPDRWGQNLIRRRIRSEQSSTKARSRAVTDVDYMTGVSDFTRQGALRFAVPDSDLFLDPDSEVPRAIELPALLRASEHVARDDGFDDVKMLLAAGTATLGGARPKASVRDGDRLCIAKFPHHADRWDVMAWEKTVLDLAENAGISVPVRSLQRVDGKGVLILERFDRDSGTRIGYISAMTMLQARDGQSVDYLDLAEAIPERAARPNADLAQLWRRIAFNIAVHNTDDHLRNHGFLRGDAGWLLAPAFDVNPNPELAEQRVTSIGGASDPAEELDALLKAADAFGLSVERARAALGEVFAATERWEAAAAANGISAAERNRFRSVFEGPRALVARLVVRNR</sequence>
<keyword evidence="6" id="KW-1185">Reference proteome</keyword>
<accession>A0ABP9KTJ7</accession>
<protein>
    <submittedName>
        <fullName evidence="5">HipA domain-containing protein</fullName>
    </submittedName>
</protein>
<evidence type="ECO:0000313" key="5">
    <source>
        <dbReference type="EMBL" id="GAA5064236.1"/>
    </source>
</evidence>
<keyword evidence="3" id="KW-0418">Kinase</keyword>
<evidence type="ECO:0000256" key="2">
    <source>
        <dbReference type="ARBA" id="ARBA00022679"/>
    </source>
</evidence>